<feature type="transmembrane region" description="Helical" evidence="6">
    <location>
        <begin position="15"/>
        <end position="37"/>
    </location>
</feature>
<dbReference type="OrthoDB" id="9766267at2"/>
<feature type="transmembrane region" description="Helical" evidence="6">
    <location>
        <begin position="478"/>
        <end position="502"/>
    </location>
</feature>
<evidence type="ECO:0008006" key="9">
    <source>
        <dbReference type="Google" id="ProtNLM"/>
    </source>
</evidence>
<keyword evidence="3 6" id="KW-0812">Transmembrane</keyword>
<sequence length="505" mass="53231">MAEATSQPPTLASKIGLWFGPASAILLWGLQAGGVYLDPDQPALNAMAGAFAWIAIWWLTEAIPLAATSLLPLVLFPVLEIQPVKEVAASYGDHNIFLFLGGFLIALAIEQSGLHKRLALTIVYVMGDNPVRLLLGFMVATGLMSMWISNTATTLLMLPIAGSILAVADVKLSSDAARRNLGIGLMLGIAYSASIGGAATLVGTPPNIAFRSFYQDAFPNEPDVSFLGWMVMALPFSVVFMFVAWGVLGYLLFPVSRDESLGGRSVIHEELSKLGPISPAELRAGLIFLATALLWITRAPVEGYGWGTYFLDDNGKSYVSDATTAIAMAVLCFIVPSGNHEKPGPLLTWDCSVKVPWGVLLLFGGGTALAKAVQASHFDLFLGSHMAAAMSEMSHSAMVVVTATGMIWLTEFTSNLASVQTFNPVLGSASQELGVPPLLLLVPATLAASCAFMMPVATPPNAIVYGSGRVPIGKMVKAGIVLNLISIVLVSGTVLILGRILIGAE</sequence>
<reference evidence="7 8" key="1">
    <citation type="submission" date="2018-02" db="EMBL/GenBank/DDBJ databases">
        <title>Comparative genomes isolates from brazilian mangrove.</title>
        <authorList>
            <person name="Araujo J.E."/>
            <person name="Taketani R.G."/>
            <person name="Silva M.C.P."/>
            <person name="Loureco M.V."/>
            <person name="Andreote F.D."/>
        </authorList>
    </citation>
    <scope>NUCLEOTIDE SEQUENCE [LARGE SCALE GENOMIC DNA]</scope>
    <source>
        <strain evidence="7 8">Nap-Phe MGV</strain>
    </source>
</reference>
<evidence type="ECO:0000256" key="2">
    <source>
        <dbReference type="ARBA" id="ARBA00022448"/>
    </source>
</evidence>
<dbReference type="Proteomes" id="UP000237819">
    <property type="component" value="Unassembled WGS sequence"/>
</dbReference>
<feature type="transmembrane region" description="Helical" evidence="6">
    <location>
        <begin position="49"/>
        <end position="76"/>
    </location>
</feature>
<name>A0A2S8GJL0_9BACT</name>
<evidence type="ECO:0000256" key="5">
    <source>
        <dbReference type="ARBA" id="ARBA00023136"/>
    </source>
</evidence>
<comment type="subcellular location">
    <subcellularLocation>
        <location evidence="1">Membrane</location>
        <topology evidence="1">Multi-pass membrane protein</topology>
    </subcellularLocation>
</comment>
<protein>
    <recommendedName>
        <fullName evidence="9">Sodium:dicarboxylate symporter</fullName>
    </recommendedName>
</protein>
<dbReference type="GO" id="GO:0005886">
    <property type="term" value="C:plasma membrane"/>
    <property type="evidence" value="ECO:0007669"/>
    <property type="project" value="TreeGrafter"/>
</dbReference>
<dbReference type="PANTHER" id="PTHR10283">
    <property type="entry name" value="SOLUTE CARRIER FAMILY 13 MEMBER"/>
    <property type="match status" value="1"/>
</dbReference>
<dbReference type="InterPro" id="IPR001898">
    <property type="entry name" value="SLC13A/DASS"/>
</dbReference>
<dbReference type="GO" id="GO:0015141">
    <property type="term" value="F:succinate transmembrane transporter activity"/>
    <property type="evidence" value="ECO:0007669"/>
    <property type="project" value="UniProtKB-ARBA"/>
</dbReference>
<keyword evidence="2" id="KW-0813">Transport</keyword>
<organism evidence="7 8">
    <name type="scientific">Blastopirellula marina</name>
    <dbReference type="NCBI Taxonomy" id="124"/>
    <lineage>
        <taxon>Bacteria</taxon>
        <taxon>Pseudomonadati</taxon>
        <taxon>Planctomycetota</taxon>
        <taxon>Planctomycetia</taxon>
        <taxon>Pirellulales</taxon>
        <taxon>Pirellulaceae</taxon>
        <taxon>Blastopirellula</taxon>
    </lineage>
</organism>
<dbReference type="InterPro" id="IPR031312">
    <property type="entry name" value="Na/sul_symport_CS"/>
</dbReference>
<feature type="transmembrane region" description="Helical" evidence="6">
    <location>
        <begin position="393"/>
        <end position="417"/>
    </location>
</feature>
<evidence type="ECO:0000256" key="6">
    <source>
        <dbReference type="SAM" id="Phobius"/>
    </source>
</evidence>
<feature type="transmembrane region" description="Helical" evidence="6">
    <location>
        <begin position="130"/>
        <end position="148"/>
    </location>
</feature>
<comment type="caution">
    <text evidence="7">The sequence shown here is derived from an EMBL/GenBank/DDBJ whole genome shotgun (WGS) entry which is preliminary data.</text>
</comment>
<proteinExistence type="predicted"/>
<dbReference type="NCBIfam" id="TIGR00785">
    <property type="entry name" value="dass"/>
    <property type="match status" value="1"/>
</dbReference>
<feature type="transmembrane region" description="Helical" evidence="6">
    <location>
        <begin position="88"/>
        <end position="109"/>
    </location>
</feature>
<gene>
    <name evidence="7" type="ORF">C5Y93_19335</name>
</gene>
<feature type="transmembrane region" description="Helical" evidence="6">
    <location>
        <begin position="154"/>
        <end position="172"/>
    </location>
</feature>
<evidence type="ECO:0000256" key="4">
    <source>
        <dbReference type="ARBA" id="ARBA00022989"/>
    </source>
</evidence>
<keyword evidence="5 6" id="KW-0472">Membrane</keyword>
<dbReference type="RefSeq" id="WP_105337088.1">
    <property type="nucleotide sequence ID" value="NZ_PUHZ01000019.1"/>
</dbReference>
<dbReference type="Pfam" id="PF00939">
    <property type="entry name" value="Na_sulph_symp"/>
    <property type="match status" value="1"/>
</dbReference>
<evidence type="ECO:0000313" key="7">
    <source>
        <dbReference type="EMBL" id="PQO44560.1"/>
    </source>
</evidence>
<evidence type="ECO:0000256" key="3">
    <source>
        <dbReference type="ARBA" id="ARBA00022692"/>
    </source>
</evidence>
<feature type="transmembrane region" description="Helical" evidence="6">
    <location>
        <begin position="184"/>
        <end position="206"/>
    </location>
</feature>
<keyword evidence="4 6" id="KW-1133">Transmembrane helix</keyword>
<evidence type="ECO:0000313" key="8">
    <source>
        <dbReference type="Proteomes" id="UP000237819"/>
    </source>
</evidence>
<dbReference type="PANTHER" id="PTHR10283:SF82">
    <property type="entry name" value="SOLUTE CARRIER FAMILY 13 MEMBER 2"/>
    <property type="match status" value="1"/>
</dbReference>
<feature type="transmembrane region" description="Helical" evidence="6">
    <location>
        <begin position="438"/>
        <end position="458"/>
    </location>
</feature>
<dbReference type="AlphaFoldDB" id="A0A2S8GJL0"/>
<accession>A0A2S8GJL0</accession>
<feature type="transmembrane region" description="Helical" evidence="6">
    <location>
        <begin position="226"/>
        <end position="253"/>
    </location>
</feature>
<dbReference type="EMBL" id="PUHZ01000019">
    <property type="protein sequence ID" value="PQO44560.1"/>
    <property type="molecule type" value="Genomic_DNA"/>
</dbReference>
<dbReference type="PROSITE" id="PS01271">
    <property type="entry name" value="NA_SULFATE"/>
    <property type="match status" value="1"/>
</dbReference>
<evidence type="ECO:0000256" key="1">
    <source>
        <dbReference type="ARBA" id="ARBA00004141"/>
    </source>
</evidence>